<evidence type="ECO:0000259" key="1">
    <source>
        <dbReference type="Pfam" id="PF06568"/>
    </source>
</evidence>
<name>A0ABU6HFU1_9RHOB</name>
<dbReference type="Proteomes" id="UP001348149">
    <property type="component" value="Unassembled WGS sequence"/>
</dbReference>
<dbReference type="RefSeq" id="WP_326295568.1">
    <property type="nucleotide sequence ID" value="NZ_JAYLLH010000002.1"/>
</dbReference>
<protein>
    <submittedName>
        <fullName evidence="2">DUF1127 domain-containing protein</fullName>
    </submittedName>
</protein>
<proteinExistence type="predicted"/>
<sequence>MIRALTHSLPLQRPSRVPLFQRLATLHTLYRQRRQLARLEPHLLCDIGVTRDAAEIEAARPVWDAPEKWLVGNR</sequence>
<evidence type="ECO:0000313" key="3">
    <source>
        <dbReference type="Proteomes" id="UP001348149"/>
    </source>
</evidence>
<feature type="domain" description="YjiS-like" evidence="1">
    <location>
        <begin position="20"/>
        <end position="54"/>
    </location>
</feature>
<dbReference type="EMBL" id="JAYLLH010000002">
    <property type="protein sequence ID" value="MEC3859970.1"/>
    <property type="molecule type" value="Genomic_DNA"/>
</dbReference>
<dbReference type="InterPro" id="IPR009506">
    <property type="entry name" value="YjiS-like"/>
</dbReference>
<gene>
    <name evidence="2" type="ORF">VK792_01620</name>
</gene>
<accession>A0ABU6HFU1</accession>
<evidence type="ECO:0000313" key="2">
    <source>
        <dbReference type="EMBL" id="MEC3859970.1"/>
    </source>
</evidence>
<keyword evidence="3" id="KW-1185">Reference proteome</keyword>
<comment type="caution">
    <text evidence="2">The sequence shown here is derived from an EMBL/GenBank/DDBJ whole genome shotgun (WGS) entry which is preliminary data.</text>
</comment>
<organism evidence="2 3">
    <name type="scientific">Mesobacterium hydrothermale</name>
    <dbReference type="NCBI Taxonomy" id="3111907"/>
    <lineage>
        <taxon>Bacteria</taxon>
        <taxon>Pseudomonadati</taxon>
        <taxon>Pseudomonadota</taxon>
        <taxon>Alphaproteobacteria</taxon>
        <taxon>Rhodobacterales</taxon>
        <taxon>Roseobacteraceae</taxon>
        <taxon>Mesobacterium</taxon>
    </lineage>
</organism>
<reference evidence="2 3" key="1">
    <citation type="submission" date="2024-01" db="EMBL/GenBank/DDBJ databases">
        <title>Mesobacterium rodlantinim sp. nov., isolated from shallow sea hydrothermal systems off Kueishantao Island.</title>
        <authorList>
            <person name="Su Z."/>
            <person name="Tang K."/>
        </authorList>
    </citation>
    <scope>NUCLEOTIDE SEQUENCE [LARGE SCALE GENOMIC DNA]</scope>
    <source>
        <strain evidence="2 3">TK19101</strain>
    </source>
</reference>
<dbReference type="Pfam" id="PF06568">
    <property type="entry name" value="YjiS-like"/>
    <property type="match status" value="1"/>
</dbReference>